<organism evidence="4 5">
    <name type="scientific">Paspalum notatum var. saurae</name>
    <dbReference type="NCBI Taxonomy" id="547442"/>
    <lineage>
        <taxon>Eukaryota</taxon>
        <taxon>Viridiplantae</taxon>
        <taxon>Streptophyta</taxon>
        <taxon>Embryophyta</taxon>
        <taxon>Tracheophyta</taxon>
        <taxon>Spermatophyta</taxon>
        <taxon>Magnoliopsida</taxon>
        <taxon>Liliopsida</taxon>
        <taxon>Poales</taxon>
        <taxon>Poaceae</taxon>
        <taxon>PACMAD clade</taxon>
        <taxon>Panicoideae</taxon>
        <taxon>Andropogonodae</taxon>
        <taxon>Paspaleae</taxon>
        <taxon>Paspalinae</taxon>
        <taxon>Paspalum</taxon>
    </lineage>
</organism>
<dbReference type="Proteomes" id="UP001341281">
    <property type="component" value="Chromosome 01"/>
</dbReference>
<dbReference type="AlphaFoldDB" id="A0AAQ3SJM0"/>
<evidence type="ECO:0000313" key="5">
    <source>
        <dbReference type="Proteomes" id="UP001341281"/>
    </source>
</evidence>
<dbReference type="InterPro" id="IPR044294">
    <property type="entry name" value="Lipase-like"/>
</dbReference>
<feature type="region of interest" description="Disordered" evidence="2">
    <location>
        <begin position="451"/>
        <end position="470"/>
    </location>
</feature>
<proteinExistence type="inferred from homology"/>
<dbReference type="InterPro" id="IPR029058">
    <property type="entry name" value="AB_hydrolase_fold"/>
</dbReference>
<gene>
    <name evidence="4" type="ORF">U9M48_005123</name>
</gene>
<feature type="region of interest" description="Disordered" evidence="2">
    <location>
        <begin position="1"/>
        <end position="49"/>
    </location>
</feature>
<dbReference type="SUPFAM" id="SSF53474">
    <property type="entry name" value="alpha/beta-Hydrolases"/>
    <property type="match status" value="1"/>
</dbReference>
<dbReference type="InterPro" id="IPR022122">
    <property type="entry name" value="DUF3657"/>
</dbReference>
<name>A0AAQ3SJM0_PASNO</name>
<dbReference type="PANTHER" id="PTHR12482:SF46">
    <property type="entry name" value="OS11G0167500 PROTEIN"/>
    <property type="match status" value="1"/>
</dbReference>
<reference evidence="4 5" key="1">
    <citation type="submission" date="2024-02" db="EMBL/GenBank/DDBJ databases">
        <title>High-quality chromosome-scale genome assembly of Pensacola bahiagrass (Paspalum notatum Flugge var. saurae).</title>
        <authorList>
            <person name="Vega J.M."/>
            <person name="Podio M."/>
            <person name="Orjuela J."/>
            <person name="Siena L.A."/>
            <person name="Pessino S.C."/>
            <person name="Combes M.C."/>
            <person name="Mariac C."/>
            <person name="Albertini E."/>
            <person name="Pupilli F."/>
            <person name="Ortiz J.P.A."/>
            <person name="Leblanc O."/>
        </authorList>
    </citation>
    <scope>NUCLEOTIDE SEQUENCE [LARGE SCALE GENOMIC DNA]</scope>
    <source>
        <strain evidence="4">R1</strain>
        <tissue evidence="4">Leaf</tissue>
    </source>
</reference>
<dbReference type="InterPro" id="IPR007751">
    <property type="entry name" value="DUF676_lipase-like"/>
</dbReference>
<feature type="compositionally biased region" description="Basic and acidic residues" evidence="2">
    <location>
        <begin position="22"/>
        <end position="37"/>
    </location>
</feature>
<feature type="non-terminal residue" evidence="4">
    <location>
        <position position="762"/>
    </location>
</feature>
<sequence length="762" mass="86703">VQTFNTDLKNNKKIQNSFSPQDELRTTEAREEGDRKGVPTPHHGALGARGGVGGVVAGVGTAHTQRRQPPVIMETAHEVAIYIDRFHNLDLFQQGWYRMKVSALWEDNEYRAPISPARVTQYDAVDIGAKGTFGYWKIDDVDNSFYTQPFLVKYSRQDIYLSVMVSFYIPNGENEGPATSSVILRFELIYVPALGNGWAEVQDSNDADLIPVHEFRIPHRALLGLHSYCPVHFDALHSALVDLTIHIVYLKAGLTKSPLKRLEQYFGSKSYDIVKASLISRDILLEEMKKISNAIGNTLEDLDGTDLTLGKYEIIQPSKSGLPSYNKGQVTPTNCTPQLTGILRDFLESSGVVVGNTDDIMMYTLSEEELSELFQIVSSQLSFIWNEFLKFHRRPIQNSMSQAELYRKSIAQMKINTRSVQDMHIYADPSCIPVVRIEQHVMVVPQHSSSKDLLKDDSEPVGTPRLRGQPLEKRTSGFQGGYILRAVIFVHGFQGHHLDLRLIRNQWLLLDPGAECLLSQINEDRTSGDFKEMGRRLANEVVAFLKRKTDKYFKHGGCQEIKLSFVGHSIGNIILRSALTEPKLQPFLKNLYTYMSISGPHLGYWYNPNSLFNSGLWLMKRLKGMQCMHQLTFSDDNDPQNTFFYKLCKLKTLENFKNIILVSSPQDGYVPYHSARIDLCNASSSDNSRRGQVFTEMLNNCLDQIRAPTFETRVFMRCDVNFDQSTQGRNLNTMIGRAAHIEFLENDIYARFIMWSFPELFR</sequence>
<dbReference type="Gene3D" id="3.40.50.1820">
    <property type="entry name" value="alpha/beta hydrolase"/>
    <property type="match status" value="1"/>
</dbReference>
<keyword evidence="5" id="KW-1185">Reference proteome</keyword>
<dbReference type="Pfam" id="PF05057">
    <property type="entry name" value="DUF676"/>
    <property type="match status" value="1"/>
</dbReference>
<dbReference type="PANTHER" id="PTHR12482">
    <property type="entry name" value="LIPASE ROG1-RELATED-RELATED"/>
    <property type="match status" value="1"/>
</dbReference>
<dbReference type="EMBL" id="CP144745">
    <property type="protein sequence ID" value="WVZ54302.1"/>
    <property type="molecule type" value="Genomic_DNA"/>
</dbReference>
<feature type="domain" description="DUF676" evidence="3">
    <location>
        <begin position="487"/>
        <end position="674"/>
    </location>
</feature>
<evidence type="ECO:0000259" key="3">
    <source>
        <dbReference type="Pfam" id="PF05057"/>
    </source>
</evidence>
<comment type="similarity">
    <text evidence="1">Belongs to the FAM135 family.</text>
</comment>
<evidence type="ECO:0000256" key="2">
    <source>
        <dbReference type="SAM" id="MobiDB-lite"/>
    </source>
</evidence>
<evidence type="ECO:0000313" key="4">
    <source>
        <dbReference type="EMBL" id="WVZ54302.1"/>
    </source>
</evidence>
<evidence type="ECO:0000256" key="1">
    <source>
        <dbReference type="ARBA" id="ARBA00007949"/>
    </source>
</evidence>
<accession>A0AAQ3SJM0</accession>
<dbReference type="FunFam" id="3.40.50.1820:FF:000102">
    <property type="entry name" value="Putative serine esterase family protein"/>
    <property type="match status" value="1"/>
</dbReference>
<protein>
    <recommendedName>
        <fullName evidence="3">DUF676 domain-containing protein</fullName>
    </recommendedName>
</protein>
<dbReference type="Pfam" id="PF12394">
    <property type="entry name" value="DUF3657"/>
    <property type="match status" value="1"/>
</dbReference>
<feature type="compositionally biased region" description="Polar residues" evidence="2">
    <location>
        <begin position="1"/>
        <end position="20"/>
    </location>
</feature>